<dbReference type="EMBL" id="JNOM01000220">
    <property type="protein sequence ID" value="KNG84230.1"/>
    <property type="molecule type" value="Genomic_DNA"/>
</dbReference>
<keyword evidence="2" id="KW-1185">Reference proteome</keyword>
<sequence length="107" mass="11851">MNSPWHFRQLGFCAYNLPLSSLSTLPSTTISSPLLCTLEGFRWYGFLQAADCWNSAGERSSFPGPGGWVVGRAWDNVCSHRPPGLALRGPVVGWLGRAWDIRVLIKM</sequence>
<protein>
    <submittedName>
        <fullName evidence="1">Uncharacterized protein</fullName>
    </submittedName>
</protein>
<feature type="non-terminal residue" evidence="1">
    <location>
        <position position="107"/>
    </location>
</feature>
<comment type="caution">
    <text evidence="1">The sequence shown here is derived from an EMBL/GenBank/DDBJ whole genome shotgun (WGS) entry which is preliminary data.</text>
</comment>
<name>A0A0L1IXT6_ASPN3</name>
<proteinExistence type="predicted"/>
<accession>A0A0L1IXT6</accession>
<gene>
    <name evidence="1" type="ORF">ANOM_007272</name>
</gene>
<reference evidence="1 2" key="1">
    <citation type="submission" date="2014-06" db="EMBL/GenBank/DDBJ databases">
        <title>The Genome of the Aflatoxigenic Filamentous Fungus Aspergillus nomius.</title>
        <authorList>
            <person name="Moore M.G."/>
            <person name="Shannon B.M."/>
            <person name="Brian M.M."/>
        </authorList>
    </citation>
    <scope>NUCLEOTIDE SEQUENCE [LARGE SCALE GENOMIC DNA]</scope>
    <source>
        <strain evidence="1 2">NRRL 13137</strain>
    </source>
</reference>
<dbReference type="RefSeq" id="XP_015405153.1">
    <property type="nucleotide sequence ID" value="XM_015552528.1"/>
</dbReference>
<dbReference type="Proteomes" id="UP000037505">
    <property type="component" value="Unassembled WGS sequence"/>
</dbReference>
<organism evidence="1 2">
    <name type="scientific">Aspergillus nomiae NRRL (strain ATCC 15546 / NRRL 13137 / CBS 260.88 / M93)</name>
    <dbReference type="NCBI Taxonomy" id="1509407"/>
    <lineage>
        <taxon>Eukaryota</taxon>
        <taxon>Fungi</taxon>
        <taxon>Dikarya</taxon>
        <taxon>Ascomycota</taxon>
        <taxon>Pezizomycotina</taxon>
        <taxon>Eurotiomycetes</taxon>
        <taxon>Eurotiomycetidae</taxon>
        <taxon>Eurotiales</taxon>
        <taxon>Aspergillaceae</taxon>
        <taxon>Aspergillus</taxon>
        <taxon>Aspergillus subgen. Circumdati</taxon>
    </lineage>
</organism>
<evidence type="ECO:0000313" key="2">
    <source>
        <dbReference type="Proteomes" id="UP000037505"/>
    </source>
</evidence>
<dbReference type="GeneID" id="26809076"/>
<evidence type="ECO:0000313" key="1">
    <source>
        <dbReference type="EMBL" id="KNG84230.1"/>
    </source>
</evidence>
<dbReference type="AlphaFoldDB" id="A0A0L1IXT6"/>